<dbReference type="InterPro" id="IPR023828">
    <property type="entry name" value="Peptidase_S8_Ser-AS"/>
</dbReference>
<dbReference type="Gene3D" id="3.40.50.200">
    <property type="entry name" value="Peptidase S8/S53 domain"/>
    <property type="match status" value="1"/>
</dbReference>
<name>A0A3N1NDR5_9GAMM</name>
<accession>A0A3N1NDR5</accession>
<feature type="region of interest" description="Disordered" evidence="7">
    <location>
        <begin position="985"/>
        <end position="1017"/>
    </location>
</feature>
<dbReference type="PRINTS" id="PR00723">
    <property type="entry name" value="SUBTILISIN"/>
</dbReference>
<evidence type="ECO:0000313" key="10">
    <source>
        <dbReference type="EMBL" id="ROQ18044.1"/>
    </source>
</evidence>
<dbReference type="InterPro" id="IPR034176">
    <property type="entry name" value="Peptidases_S8_13"/>
</dbReference>
<dbReference type="InterPro" id="IPR015500">
    <property type="entry name" value="Peptidase_S8_subtilisin-rel"/>
</dbReference>
<evidence type="ECO:0000256" key="6">
    <source>
        <dbReference type="RuleBase" id="RU003355"/>
    </source>
</evidence>
<keyword evidence="2 5" id="KW-0645">Protease</keyword>
<dbReference type="Gene3D" id="2.60.120.380">
    <property type="match status" value="1"/>
</dbReference>
<evidence type="ECO:0000259" key="9">
    <source>
        <dbReference type="Pfam" id="PF18998"/>
    </source>
</evidence>
<dbReference type="GO" id="GO:0004252">
    <property type="term" value="F:serine-type endopeptidase activity"/>
    <property type="evidence" value="ECO:0007669"/>
    <property type="project" value="UniProtKB-UniRule"/>
</dbReference>
<evidence type="ECO:0000256" key="4">
    <source>
        <dbReference type="ARBA" id="ARBA00022825"/>
    </source>
</evidence>
<evidence type="ECO:0000256" key="3">
    <source>
        <dbReference type="ARBA" id="ARBA00022801"/>
    </source>
</evidence>
<feature type="active site" description="Charge relay system" evidence="5">
    <location>
        <position position="711"/>
    </location>
</feature>
<dbReference type="PROSITE" id="PS00137">
    <property type="entry name" value="SUBTILASE_HIS"/>
    <property type="match status" value="1"/>
</dbReference>
<dbReference type="InterPro" id="IPR044060">
    <property type="entry name" value="Bacterial_rp_domain"/>
</dbReference>
<dbReference type="Pfam" id="PF00082">
    <property type="entry name" value="Peptidase_S8"/>
    <property type="match status" value="1"/>
</dbReference>
<feature type="domain" description="Bacterial repeat" evidence="9">
    <location>
        <begin position="29"/>
        <end position="98"/>
    </location>
</feature>
<dbReference type="CDD" id="cd07496">
    <property type="entry name" value="Peptidases_S8_13"/>
    <property type="match status" value="1"/>
</dbReference>
<sequence>MSVITRASWPFALTMALVACSGNPGPTVYEVRAEYNQGGQITPSQRQVEEGQTTSFTITPEPGYELQSITGCGGERTRDIFTTDTVQSDCTVSARFELSDYQVSTQVSGSGTLSPESALVTIEDITEFAVLPAEDYRLASISGCGGSLEEDRYTVANVQADCTINARFEPDVYTVSGTLNATALNQFDGTLNDASTELVLNDSFDTPQFINNRTTLAGFATAEPADIDPRFPAHFADTANPADYYRVSLQEGQLIQLQVVDYAPVEGDEPRYQGDLDLYLFSATEDLVGSSTGTGEFEELTIGATGDYLIEVAAAQGTSKYILRLLPEGTAPQTDLSQTQSGDFVPGQMLVIPAETGQKRLNTANRVRVQLEHSAPFSARAAHRPGSALASLSLRNPTAYQKLTTLRSIKARRLDPAVARAEPNYLRHAQRVPNDPRYNLQWHYDAINLPRAWDLTTGTPVSGDPPIVAVVDSGVLLEHPDLQGQLLDGYDFIRDDEVANDNQPGIDPDPNDPGDGDGLNPDSWHGTHVAGTVAAASDNGRGGAGIAWGAQIMPLRALGVGGGTSYDILQSVLYAAGLENDSGTLPERPADIINLSLGGPGNSQIEADTFREISETLGIVIVASSGNENTSEPLFPASYPTVISVGATTAAGRRAPYSNFGATLDLVAPGGYLQEDANGDAIPDGILSTSAERDGTGAIQPGYSLSYQGTSMAAPHVAGVAALMKAVYPGLTASEFTQLLEQGELTSGDGTRSDELGYGQIDAERAVGTAFGIANGDFEWPARVNVQPSRVNLGTTSETLVELISEGEGEPGSITVDTEVPWLAVEPFEVEPNGLGRYRVSVDRASLEDSPGFYRGRVLFTVDSDSTLTLEVFMEVGTVSTTGQLTRTYVLLIDQDDAEGTAYQAVALPTDTTNEEATFEITGVLPGRYSVVAGSDIDADGIICQLGEQCGAYPSLEREQIIEVTDADRTGLDFTLGILGGLLESSSQSLSGNPEPPATHVRQVPPPEQRRQRSSQE</sequence>
<keyword evidence="11" id="KW-1185">Reference proteome</keyword>
<dbReference type="Pfam" id="PF18998">
    <property type="entry name" value="Flg_new_2"/>
    <property type="match status" value="1"/>
</dbReference>
<dbReference type="InterPro" id="IPR050131">
    <property type="entry name" value="Peptidase_S8_subtilisin-like"/>
</dbReference>
<evidence type="ECO:0000259" key="8">
    <source>
        <dbReference type="Pfam" id="PF00082"/>
    </source>
</evidence>
<protein>
    <submittedName>
        <fullName evidence="10">Serine protease</fullName>
    </submittedName>
</protein>
<evidence type="ECO:0000256" key="1">
    <source>
        <dbReference type="ARBA" id="ARBA00011073"/>
    </source>
</evidence>
<keyword evidence="4 5" id="KW-0720">Serine protease</keyword>
<feature type="compositionally biased region" description="Basic and acidic residues" evidence="7">
    <location>
        <begin position="1008"/>
        <end position="1017"/>
    </location>
</feature>
<organism evidence="10 11">
    <name type="scientific">Marinimicrobium koreense</name>
    <dbReference type="NCBI Taxonomy" id="306545"/>
    <lineage>
        <taxon>Bacteria</taxon>
        <taxon>Pseudomonadati</taxon>
        <taxon>Pseudomonadota</taxon>
        <taxon>Gammaproteobacteria</taxon>
        <taxon>Cellvibrionales</taxon>
        <taxon>Cellvibrionaceae</taxon>
        <taxon>Marinimicrobium</taxon>
    </lineage>
</organism>
<dbReference type="PANTHER" id="PTHR43806">
    <property type="entry name" value="PEPTIDASE S8"/>
    <property type="match status" value="1"/>
</dbReference>
<evidence type="ECO:0000256" key="2">
    <source>
        <dbReference type="ARBA" id="ARBA00022670"/>
    </source>
</evidence>
<dbReference type="InterPro" id="IPR023827">
    <property type="entry name" value="Peptidase_S8_Asp-AS"/>
</dbReference>
<dbReference type="PANTHER" id="PTHR43806:SF11">
    <property type="entry name" value="CEREVISIN-RELATED"/>
    <property type="match status" value="1"/>
</dbReference>
<evidence type="ECO:0000313" key="11">
    <source>
        <dbReference type="Proteomes" id="UP000273643"/>
    </source>
</evidence>
<dbReference type="OrthoDB" id="9790784at2"/>
<dbReference type="PROSITE" id="PS00138">
    <property type="entry name" value="SUBTILASE_SER"/>
    <property type="match status" value="1"/>
</dbReference>
<feature type="active site" description="Charge relay system" evidence="5">
    <location>
        <position position="525"/>
    </location>
</feature>
<feature type="region of interest" description="Disordered" evidence="7">
    <location>
        <begin position="497"/>
        <end position="527"/>
    </location>
</feature>
<proteinExistence type="inferred from homology"/>
<dbReference type="PROSITE" id="PS00136">
    <property type="entry name" value="SUBTILASE_ASP"/>
    <property type="match status" value="1"/>
</dbReference>
<dbReference type="GO" id="GO:0006508">
    <property type="term" value="P:proteolysis"/>
    <property type="evidence" value="ECO:0007669"/>
    <property type="project" value="UniProtKB-KW"/>
</dbReference>
<dbReference type="EMBL" id="RJUK01000003">
    <property type="protein sequence ID" value="ROQ18044.1"/>
    <property type="molecule type" value="Genomic_DNA"/>
</dbReference>
<evidence type="ECO:0000256" key="5">
    <source>
        <dbReference type="PROSITE-ProRule" id="PRU01240"/>
    </source>
</evidence>
<dbReference type="InterPro" id="IPR036852">
    <property type="entry name" value="Peptidase_S8/S53_dom_sf"/>
</dbReference>
<dbReference type="InterPro" id="IPR000209">
    <property type="entry name" value="Peptidase_S8/S53_dom"/>
</dbReference>
<feature type="domain" description="Peptidase S8/S53" evidence="8">
    <location>
        <begin position="466"/>
        <end position="759"/>
    </location>
</feature>
<dbReference type="AlphaFoldDB" id="A0A3N1NDR5"/>
<dbReference type="RefSeq" id="WP_123639367.1">
    <property type="nucleotide sequence ID" value="NZ_RJUK01000003.1"/>
</dbReference>
<gene>
    <name evidence="10" type="ORF">EDC38_3017</name>
</gene>
<dbReference type="Proteomes" id="UP000273643">
    <property type="component" value="Unassembled WGS sequence"/>
</dbReference>
<dbReference type="PROSITE" id="PS51257">
    <property type="entry name" value="PROKAR_LIPOPROTEIN"/>
    <property type="match status" value="1"/>
</dbReference>
<evidence type="ECO:0000256" key="7">
    <source>
        <dbReference type="SAM" id="MobiDB-lite"/>
    </source>
</evidence>
<dbReference type="SUPFAM" id="SSF52743">
    <property type="entry name" value="Subtilisin-like"/>
    <property type="match status" value="1"/>
</dbReference>
<keyword evidence="3 5" id="KW-0378">Hydrolase</keyword>
<dbReference type="PROSITE" id="PS51892">
    <property type="entry name" value="SUBTILASE"/>
    <property type="match status" value="1"/>
</dbReference>
<comment type="caution">
    <text evidence="10">The sequence shown here is derived from an EMBL/GenBank/DDBJ whole genome shotgun (WGS) entry which is preliminary data.</text>
</comment>
<comment type="similarity">
    <text evidence="1 5 6">Belongs to the peptidase S8 family.</text>
</comment>
<feature type="active site" description="Charge relay system" evidence="5">
    <location>
        <position position="472"/>
    </location>
</feature>
<dbReference type="InterPro" id="IPR022398">
    <property type="entry name" value="Peptidase_S8_His-AS"/>
</dbReference>
<reference evidence="10 11" key="1">
    <citation type="submission" date="2018-11" db="EMBL/GenBank/DDBJ databases">
        <title>Genomic Encyclopedia of Type Strains, Phase IV (KMG-IV): sequencing the most valuable type-strain genomes for metagenomic binning, comparative biology and taxonomic classification.</title>
        <authorList>
            <person name="Goeker M."/>
        </authorList>
    </citation>
    <scope>NUCLEOTIDE SEQUENCE [LARGE SCALE GENOMIC DNA]</scope>
    <source>
        <strain evidence="10 11">DSM 16974</strain>
    </source>
</reference>